<evidence type="ECO:0000256" key="1">
    <source>
        <dbReference type="SAM" id="MobiDB-lite"/>
    </source>
</evidence>
<protein>
    <recommendedName>
        <fullName evidence="4">Phage tail tape measure protein</fullName>
    </recommendedName>
</protein>
<dbReference type="PANTHER" id="PTHR21525:SF9">
    <property type="entry name" value="CHANNEL_COLICIN DOMAIN-CONTAINING PROTEIN"/>
    <property type="match status" value="1"/>
</dbReference>
<feature type="region of interest" description="Disordered" evidence="1">
    <location>
        <begin position="489"/>
        <end position="586"/>
    </location>
</feature>
<evidence type="ECO:0008006" key="4">
    <source>
        <dbReference type="Google" id="ProtNLM"/>
    </source>
</evidence>
<gene>
    <name evidence="2" type="ORF">RGB73_26890</name>
</gene>
<evidence type="ECO:0000313" key="3">
    <source>
        <dbReference type="Proteomes" id="UP001256827"/>
    </source>
</evidence>
<evidence type="ECO:0000313" key="2">
    <source>
        <dbReference type="EMBL" id="WNC14265.1"/>
    </source>
</evidence>
<keyword evidence="3" id="KW-1185">Reference proteome</keyword>
<name>A0ABY9T2C8_BREBE</name>
<accession>A0ABY9T2C8</accession>
<proteinExistence type="predicted"/>
<reference evidence="2 3" key="1">
    <citation type="submission" date="2023-09" db="EMBL/GenBank/DDBJ databases">
        <title>Complete Genome and Methylome dissection of Bacillus brevis NEB573 original source of BbsI restriction endonuclease.</title>
        <authorList>
            <person name="Fomenkov A."/>
            <person name="Roberts R.D."/>
        </authorList>
    </citation>
    <scope>NUCLEOTIDE SEQUENCE [LARGE SCALE GENOMIC DNA]</scope>
    <source>
        <strain evidence="2 3">NEB573</strain>
    </source>
</reference>
<dbReference type="RefSeq" id="WP_310766208.1">
    <property type="nucleotide sequence ID" value="NZ_CP134050.1"/>
</dbReference>
<dbReference type="PANTHER" id="PTHR21525">
    <property type="entry name" value="MOTILE SPERM PROTEIN"/>
    <property type="match status" value="1"/>
</dbReference>
<sequence>MFFSEKDQLQAVRKEVRKLSAEAGRFSGTLGTAGRSMQKMTREFASGMEQMQLQVRKMREEMNQLGQEMPSRMERFGTFLDKLGAVSQQVTSISSQLSKLALGTTWSATVDEGKAAARERALYAAKGKTNEEMRRFDELTSRLATVNPYLNKSQVMALVSKSEQVNPKHAEAYAEQATKLSLTTKYGPEEHLKMMAALRQSTGIDDAARLANSIQYMSNHAGDLNGKFVDAVVEFSAQNGKLLDTPEKMATMVSEIGKLGIWNDDKAFSALRESTLKFADQGELTKLLQTQYESQGKGAKSASLAKEEAAKITGALASGDQDEQRIALGKLMMSIATMQDKAAQQKVLQSLGGNAGKDLGSQFPHLLETAGKIATGETRTQVGNEVDKSYEAATRENAYYDQMVEQAKAKQEVMEASAFFAKDTSGFYEGISQAMASLIRTFNEANVSVKSFIDDLIIAGTIVIGMAKAAQMVPLGRDLWDASRKLFQGKRQGPAGGTVPDHDSGGAKSDGGKSGGPHQTAADLSESNAKDSRSATAKEMAKDQGAGKSAAAHTESKGSGHTVDGFASRQFSGFSPGGSSHSGIPGGAGLKGAKTLLRKVPLLGTVLGAAEWLQSDNKLEKAGQLGAEALGSWGGAAAGAAAGAAIGSVVPIIGTAAGGVIGGLIGGFGGSMLGSAAFDGIKSWWQGGSEAPVTGVRKPLEAEERQAIRQTMPSGPPVPGSSPASAVRAQPSSVSITIPQITIPLHAEGVLQDIPTMLKMLGDPSVAQKIKSIIEKSLLDALETRGGVPV</sequence>
<dbReference type="EMBL" id="CP134050">
    <property type="protein sequence ID" value="WNC14265.1"/>
    <property type="molecule type" value="Genomic_DNA"/>
</dbReference>
<dbReference type="Proteomes" id="UP001256827">
    <property type="component" value="Chromosome"/>
</dbReference>
<feature type="compositionally biased region" description="Low complexity" evidence="1">
    <location>
        <begin position="571"/>
        <end position="583"/>
    </location>
</feature>
<organism evidence="2 3">
    <name type="scientific">Brevibacillus brevis</name>
    <name type="common">Bacillus brevis</name>
    <dbReference type="NCBI Taxonomy" id="1393"/>
    <lineage>
        <taxon>Bacteria</taxon>
        <taxon>Bacillati</taxon>
        <taxon>Bacillota</taxon>
        <taxon>Bacilli</taxon>
        <taxon>Bacillales</taxon>
        <taxon>Paenibacillaceae</taxon>
        <taxon>Brevibacillus</taxon>
    </lineage>
</organism>